<accession>A0A953IFT0</accession>
<evidence type="ECO:0000256" key="5">
    <source>
        <dbReference type="ARBA" id="ARBA00022759"/>
    </source>
</evidence>
<dbReference type="InterPro" id="IPR002176">
    <property type="entry name" value="X-over_junc_endoDNase_RuvC"/>
</dbReference>
<dbReference type="GO" id="GO:0006310">
    <property type="term" value="P:DNA recombination"/>
    <property type="evidence" value="ECO:0007669"/>
    <property type="project" value="UniProtKB-UniRule"/>
</dbReference>
<proteinExistence type="inferred from homology"/>
<dbReference type="Gene3D" id="3.30.420.10">
    <property type="entry name" value="Ribonuclease H-like superfamily/Ribonuclease H"/>
    <property type="match status" value="1"/>
</dbReference>
<dbReference type="PRINTS" id="PR00696">
    <property type="entry name" value="RSOLVASERUVC"/>
</dbReference>
<evidence type="ECO:0000256" key="3">
    <source>
        <dbReference type="ARBA" id="ARBA00022722"/>
    </source>
</evidence>
<evidence type="ECO:0000256" key="13">
    <source>
        <dbReference type="HAMAP-Rule" id="MF_00034"/>
    </source>
</evidence>
<evidence type="ECO:0000313" key="16">
    <source>
        <dbReference type="Proteomes" id="UP000732377"/>
    </source>
</evidence>
<gene>
    <name evidence="13" type="primary">ruvC</name>
    <name evidence="15" type="ORF">CWE10_16245</name>
</gene>
<evidence type="ECO:0000256" key="2">
    <source>
        <dbReference type="ARBA" id="ARBA00022490"/>
    </source>
</evidence>
<evidence type="ECO:0000256" key="6">
    <source>
        <dbReference type="ARBA" id="ARBA00022763"/>
    </source>
</evidence>
<dbReference type="EC" id="3.1.21.10" evidence="13 14"/>
<dbReference type="CDD" id="cd16962">
    <property type="entry name" value="RuvC"/>
    <property type="match status" value="1"/>
</dbReference>
<dbReference type="Proteomes" id="UP000732377">
    <property type="component" value="Unassembled WGS sequence"/>
</dbReference>
<dbReference type="RefSeq" id="WP_273381046.1">
    <property type="nucleotide sequence ID" value="NZ_JACSIR010000188.1"/>
</dbReference>
<dbReference type="GO" id="GO:0003677">
    <property type="term" value="F:DNA binding"/>
    <property type="evidence" value="ECO:0007669"/>
    <property type="project" value="UniProtKB-KW"/>
</dbReference>
<feature type="active site" evidence="13">
    <location>
        <position position="141"/>
    </location>
</feature>
<evidence type="ECO:0000256" key="8">
    <source>
        <dbReference type="ARBA" id="ARBA00022842"/>
    </source>
</evidence>
<comment type="catalytic activity">
    <reaction evidence="12 13">
        <text>Endonucleolytic cleavage at a junction such as a reciprocal single-stranded crossover between two homologous DNA duplexes (Holliday junction).</text>
        <dbReference type="EC" id="3.1.21.10"/>
    </reaction>
</comment>
<dbReference type="NCBIfam" id="NF000711">
    <property type="entry name" value="PRK00039.2-1"/>
    <property type="match status" value="1"/>
</dbReference>
<dbReference type="HAMAP" id="MF_00034">
    <property type="entry name" value="RuvC"/>
    <property type="match status" value="1"/>
</dbReference>
<dbReference type="GO" id="GO:0008821">
    <property type="term" value="F:crossover junction DNA endonuclease activity"/>
    <property type="evidence" value="ECO:0007669"/>
    <property type="project" value="UniProtKB-UniRule"/>
</dbReference>
<dbReference type="NCBIfam" id="TIGR00228">
    <property type="entry name" value="ruvC"/>
    <property type="match status" value="1"/>
</dbReference>
<evidence type="ECO:0000256" key="14">
    <source>
        <dbReference type="NCBIfam" id="TIGR00228"/>
    </source>
</evidence>
<dbReference type="GO" id="GO:0000287">
    <property type="term" value="F:magnesium ion binding"/>
    <property type="evidence" value="ECO:0007669"/>
    <property type="project" value="UniProtKB-UniRule"/>
</dbReference>
<dbReference type="GO" id="GO:0048476">
    <property type="term" value="C:Holliday junction resolvase complex"/>
    <property type="evidence" value="ECO:0007669"/>
    <property type="project" value="UniProtKB-UniRule"/>
</dbReference>
<keyword evidence="10 13" id="KW-0233">DNA recombination</keyword>
<evidence type="ECO:0000256" key="11">
    <source>
        <dbReference type="ARBA" id="ARBA00023204"/>
    </source>
</evidence>
<dbReference type="AlphaFoldDB" id="A0A953IFT0"/>
<evidence type="ECO:0000256" key="1">
    <source>
        <dbReference type="ARBA" id="ARBA00009518"/>
    </source>
</evidence>
<reference evidence="15" key="1">
    <citation type="submission" date="2017-11" db="EMBL/GenBank/DDBJ databases">
        <title>Three new genomes from thermophilic consortium.</title>
        <authorList>
            <person name="Quaggio R."/>
            <person name="Amgarten D."/>
            <person name="Setubal J.C."/>
        </authorList>
    </citation>
    <scope>NUCLEOTIDE SEQUENCE</scope>
    <source>
        <strain evidence="15">ZCTH01-B2</strain>
    </source>
</reference>
<feature type="binding site" evidence="13">
    <location>
        <position position="141"/>
    </location>
    <ligand>
        <name>Mg(2+)</name>
        <dbReference type="ChEBI" id="CHEBI:18420"/>
        <label>1</label>
    </ligand>
</feature>
<dbReference type="InterPro" id="IPR012337">
    <property type="entry name" value="RNaseH-like_sf"/>
</dbReference>
<keyword evidence="9 13" id="KW-0238">DNA-binding</keyword>
<name>A0A953IFT0_SYMTR</name>
<evidence type="ECO:0000256" key="10">
    <source>
        <dbReference type="ARBA" id="ARBA00023172"/>
    </source>
</evidence>
<keyword evidence="11 13" id="KW-0234">DNA repair</keyword>
<comment type="similarity">
    <text evidence="1 13">Belongs to the RuvC family.</text>
</comment>
<evidence type="ECO:0000256" key="12">
    <source>
        <dbReference type="ARBA" id="ARBA00029354"/>
    </source>
</evidence>
<dbReference type="PANTHER" id="PTHR30194">
    <property type="entry name" value="CROSSOVER JUNCTION ENDODEOXYRIBONUCLEASE RUVC"/>
    <property type="match status" value="1"/>
</dbReference>
<comment type="caution">
    <text evidence="15">The sequence shown here is derived from an EMBL/GenBank/DDBJ whole genome shotgun (WGS) entry which is preliminary data.</text>
</comment>
<feature type="binding site" evidence="13">
    <location>
        <position position="7"/>
    </location>
    <ligand>
        <name>Mg(2+)</name>
        <dbReference type="ChEBI" id="CHEBI:18420"/>
        <label>1</label>
    </ligand>
</feature>
<protein>
    <recommendedName>
        <fullName evidence="13 14">Crossover junction endodeoxyribonuclease RuvC</fullName>
        <ecNumber evidence="13 14">3.1.21.10</ecNumber>
    </recommendedName>
    <alternativeName>
        <fullName evidence="13">Holliday junction nuclease RuvC</fullName>
    </alternativeName>
    <alternativeName>
        <fullName evidence="13">Holliday junction resolvase RuvC</fullName>
    </alternativeName>
</protein>
<dbReference type="InterPro" id="IPR020563">
    <property type="entry name" value="X-over_junc_endoDNase_Mg_BS"/>
</dbReference>
<dbReference type="SUPFAM" id="SSF53098">
    <property type="entry name" value="Ribonuclease H-like"/>
    <property type="match status" value="1"/>
</dbReference>
<comment type="cofactor">
    <cofactor evidence="13">
        <name>Mg(2+)</name>
        <dbReference type="ChEBI" id="CHEBI:18420"/>
    </cofactor>
    <text evidence="13">Binds 2 Mg(2+) ion per subunit.</text>
</comment>
<keyword evidence="2 13" id="KW-0963">Cytoplasm</keyword>
<evidence type="ECO:0000256" key="9">
    <source>
        <dbReference type="ARBA" id="ARBA00023125"/>
    </source>
</evidence>
<feature type="active site" evidence="13">
    <location>
        <position position="68"/>
    </location>
</feature>
<dbReference type="GO" id="GO:0005737">
    <property type="term" value="C:cytoplasm"/>
    <property type="evidence" value="ECO:0007669"/>
    <property type="project" value="UniProtKB-SubCell"/>
</dbReference>
<dbReference type="FunFam" id="3.30.420.10:FF:000002">
    <property type="entry name" value="Crossover junction endodeoxyribonuclease RuvC"/>
    <property type="match status" value="1"/>
</dbReference>
<dbReference type="InterPro" id="IPR036397">
    <property type="entry name" value="RNaseH_sf"/>
</dbReference>
<keyword evidence="6 13" id="KW-0227">DNA damage</keyword>
<comment type="subcellular location">
    <subcellularLocation>
        <location evidence="13">Cytoplasm</location>
    </subcellularLocation>
</comment>
<dbReference type="PANTHER" id="PTHR30194:SF3">
    <property type="entry name" value="CROSSOVER JUNCTION ENDODEOXYRIBONUCLEASE RUVC"/>
    <property type="match status" value="1"/>
</dbReference>
<keyword evidence="7 13" id="KW-0378">Hydrolase</keyword>
<dbReference type="GO" id="GO:0006281">
    <property type="term" value="P:DNA repair"/>
    <property type="evidence" value="ECO:0007669"/>
    <property type="project" value="UniProtKB-UniRule"/>
</dbReference>
<dbReference type="PROSITE" id="PS01321">
    <property type="entry name" value="RUVC"/>
    <property type="match status" value="1"/>
</dbReference>
<feature type="binding site" evidence="13">
    <location>
        <position position="68"/>
    </location>
    <ligand>
        <name>Mg(2+)</name>
        <dbReference type="ChEBI" id="CHEBI:18420"/>
        <label>2</label>
    </ligand>
</feature>
<sequence>MRILGIDPGTARMGYGIVEDAGAGRERAVEYGCLETPPDMRPELRLQALYRGLADLMARHRPDALAVEELFFGRNVTTAIHVGQARGVVLLAAADSGVPVREFTPMQVKMAVTGYGRADKAQVQRMVQALLGLPEIPKPDDAADALAVALAGLHSERLTARLGGLS</sequence>
<dbReference type="EMBL" id="PIUK01000230">
    <property type="protein sequence ID" value="MBY6277720.1"/>
    <property type="molecule type" value="Genomic_DNA"/>
</dbReference>
<keyword evidence="4 13" id="KW-0479">Metal-binding</keyword>
<keyword evidence="3 13" id="KW-0540">Nuclease</keyword>
<evidence type="ECO:0000313" key="15">
    <source>
        <dbReference type="EMBL" id="MBY6277720.1"/>
    </source>
</evidence>
<evidence type="ECO:0000256" key="7">
    <source>
        <dbReference type="ARBA" id="ARBA00022801"/>
    </source>
</evidence>
<organism evidence="15 16">
    <name type="scientific">Symbiobacterium thermophilum</name>
    <dbReference type="NCBI Taxonomy" id="2734"/>
    <lineage>
        <taxon>Bacteria</taxon>
        <taxon>Bacillati</taxon>
        <taxon>Bacillota</taxon>
        <taxon>Clostridia</taxon>
        <taxon>Eubacteriales</taxon>
        <taxon>Symbiobacteriaceae</taxon>
        <taxon>Symbiobacterium</taxon>
    </lineage>
</organism>
<evidence type="ECO:0000256" key="4">
    <source>
        <dbReference type="ARBA" id="ARBA00022723"/>
    </source>
</evidence>
<keyword evidence="5 13" id="KW-0255">Endonuclease</keyword>
<feature type="active site" evidence="13">
    <location>
        <position position="7"/>
    </location>
</feature>
<comment type="subunit">
    <text evidence="13">Homodimer which binds Holliday junction (HJ) DNA. The HJ becomes 2-fold symmetrical on binding to RuvC with unstacked arms; it has a different conformation from HJ DNA in complex with RuvA. In the full resolvosome a probable DNA-RuvA(4)-RuvB(12)-RuvC(2) complex forms which resolves the HJ.</text>
</comment>
<dbReference type="Pfam" id="PF02075">
    <property type="entry name" value="RuvC"/>
    <property type="match status" value="1"/>
</dbReference>
<keyword evidence="8 13" id="KW-0460">Magnesium</keyword>
<comment type="function">
    <text evidence="13">The RuvA-RuvB-RuvC complex processes Holliday junction (HJ) DNA during genetic recombination and DNA repair. Endonuclease that resolves HJ intermediates. Cleaves cruciform DNA by making single-stranded nicks across the HJ at symmetrical positions within the homologous arms, yielding a 5'-phosphate and a 3'-hydroxyl group; requires a central core of homology in the junction. The consensus cleavage sequence is 5'-(A/T)TT(C/G)-3'. Cleavage occurs on the 3'-side of the TT dinucleotide at the point of strand exchange. HJ branch migration catalyzed by RuvA-RuvB allows RuvC to scan DNA until it finds its consensus sequence, where it cleaves and resolves the cruciform DNA.</text>
</comment>